<name>A0A2T6G9F1_9BACL</name>
<dbReference type="InterPro" id="IPR013783">
    <property type="entry name" value="Ig-like_fold"/>
</dbReference>
<dbReference type="Proteomes" id="UP000244184">
    <property type="component" value="Unassembled WGS sequence"/>
</dbReference>
<evidence type="ECO:0000313" key="2">
    <source>
        <dbReference type="Proteomes" id="UP000244184"/>
    </source>
</evidence>
<dbReference type="InterPro" id="IPR008964">
    <property type="entry name" value="Invasin/intimin_cell_adhesion"/>
</dbReference>
<dbReference type="Gene3D" id="2.60.40.10">
    <property type="entry name" value="Immunoglobulins"/>
    <property type="match status" value="1"/>
</dbReference>
<reference evidence="1 2" key="1">
    <citation type="submission" date="2018-03" db="EMBL/GenBank/DDBJ databases">
        <title>Genome sequence of Paenibacillus elgii strain AC13 an antimicrobial compound producing bacteria.</title>
        <authorList>
            <person name="Kurokawa A.S."/>
            <person name="Araujo J.F."/>
            <person name="Costa R.A."/>
            <person name="Ortega D.B."/>
            <person name="Pires A.S."/>
            <person name="Pappas G.J.Jr."/>
            <person name="Franco O.L."/>
            <person name="Barreto C."/>
            <person name="Magalhaes B.S."/>
            <person name="Kruger R.H."/>
        </authorList>
    </citation>
    <scope>NUCLEOTIDE SEQUENCE [LARGE SCALE GENOMIC DNA]</scope>
    <source>
        <strain evidence="1 2">AC13</strain>
    </source>
</reference>
<protein>
    <submittedName>
        <fullName evidence="1">Uncharacterized protein</fullName>
    </submittedName>
</protein>
<proteinExistence type="predicted"/>
<dbReference type="AlphaFoldDB" id="A0A2T6G9F1"/>
<evidence type="ECO:0000313" key="1">
    <source>
        <dbReference type="EMBL" id="PUA40765.1"/>
    </source>
</evidence>
<comment type="caution">
    <text evidence="1">The sequence shown here is derived from an EMBL/GenBank/DDBJ whole genome shotgun (WGS) entry which is preliminary data.</text>
</comment>
<dbReference type="SUPFAM" id="SSF49373">
    <property type="entry name" value="Invasin/intimin cell-adhesion fragments"/>
    <property type="match status" value="1"/>
</dbReference>
<accession>A0A2T6G9F1</accession>
<dbReference type="EMBL" id="PYHP01000007">
    <property type="protein sequence ID" value="PUA40765.1"/>
    <property type="molecule type" value="Genomic_DNA"/>
</dbReference>
<dbReference type="RefSeq" id="WP_108530142.1">
    <property type="nucleotide sequence ID" value="NZ_PYHP01000007.1"/>
</dbReference>
<organism evidence="1 2">
    <name type="scientific">Paenibacillus elgii</name>
    <dbReference type="NCBI Taxonomy" id="189691"/>
    <lineage>
        <taxon>Bacteria</taxon>
        <taxon>Bacillati</taxon>
        <taxon>Bacillota</taxon>
        <taxon>Bacilli</taxon>
        <taxon>Bacillales</taxon>
        <taxon>Paenibacillaceae</taxon>
        <taxon>Paenibacillus</taxon>
    </lineage>
</organism>
<sequence>MENYYAHVNDQGKVYSISINPSRIVPIPVYSSNYMNTFYDEKTGQFIGIKVILSTNKEEIVANGKDEVIITASFNNWDGTPADYYKDLVVSINGTFAAMKREDGAHKLKFSSTEPGIKNITVVITEDPHLMEASSLNVRFISNNINPDQ</sequence>
<gene>
    <name evidence="1" type="ORF">C8Z91_02750</name>
</gene>